<dbReference type="CDD" id="cd12148">
    <property type="entry name" value="fungal_TF_MHR"/>
    <property type="match status" value="1"/>
</dbReference>
<feature type="compositionally biased region" description="Polar residues" evidence="2">
    <location>
        <begin position="671"/>
        <end position="680"/>
    </location>
</feature>
<dbReference type="GO" id="GO:0006351">
    <property type="term" value="P:DNA-templated transcription"/>
    <property type="evidence" value="ECO:0007669"/>
    <property type="project" value="InterPro"/>
</dbReference>
<evidence type="ECO:0000259" key="3">
    <source>
        <dbReference type="SMART" id="SM00906"/>
    </source>
</evidence>
<dbReference type="PANTHER" id="PTHR46910:SF8">
    <property type="entry name" value="ZN(II)2CYS6 TRANSCRIPTION FACTOR (EUROFUNG)"/>
    <property type="match status" value="1"/>
</dbReference>
<organism evidence="4 5">
    <name type="scientific">Phialocephala subalpina</name>
    <dbReference type="NCBI Taxonomy" id="576137"/>
    <lineage>
        <taxon>Eukaryota</taxon>
        <taxon>Fungi</taxon>
        <taxon>Dikarya</taxon>
        <taxon>Ascomycota</taxon>
        <taxon>Pezizomycotina</taxon>
        <taxon>Leotiomycetes</taxon>
        <taxon>Helotiales</taxon>
        <taxon>Mollisiaceae</taxon>
        <taxon>Phialocephala</taxon>
        <taxon>Phialocephala fortinii species complex</taxon>
    </lineage>
</organism>
<feature type="region of interest" description="Disordered" evidence="2">
    <location>
        <begin position="636"/>
        <end position="694"/>
    </location>
</feature>
<proteinExistence type="predicted"/>
<dbReference type="GO" id="GO:0003700">
    <property type="term" value="F:DNA-binding transcription factor activity"/>
    <property type="evidence" value="ECO:0007669"/>
    <property type="project" value="InterPro"/>
</dbReference>
<evidence type="ECO:0000313" key="5">
    <source>
        <dbReference type="Proteomes" id="UP000184330"/>
    </source>
</evidence>
<keyword evidence="5" id="KW-1185">Reference proteome</keyword>
<feature type="domain" description="Xylanolytic transcriptional activator regulatory" evidence="3">
    <location>
        <begin position="322"/>
        <end position="389"/>
    </location>
</feature>
<dbReference type="GO" id="GO:0008270">
    <property type="term" value="F:zinc ion binding"/>
    <property type="evidence" value="ECO:0007669"/>
    <property type="project" value="InterPro"/>
</dbReference>
<feature type="compositionally biased region" description="Basic and acidic residues" evidence="2">
    <location>
        <begin position="78"/>
        <end position="87"/>
    </location>
</feature>
<dbReference type="InterPro" id="IPR007219">
    <property type="entry name" value="XnlR_reg_dom"/>
</dbReference>
<dbReference type="Pfam" id="PF04082">
    <property type="entry name" value="Fungal_trans"/>
    <property type="match status" value="1"/>
</dbReference>
<evidence type="ECO:0000313" key="4">
    <source>
        <dbReference type="EMBL" id="CZR64532.1"/>
    </source>
</evidence>
<feature type="compositionally biased region" description="Low complexity" evidence="2">
    <location>
        <begin position="172"/>
        <end position="181"/>
    </location>
</feature>
<name>A0A1L7XHM2_9HELO</name>
<evidence type="ECO:0000256" key="2">
    <source>
        <dbReference type="SAM" id="MobiDB-lite"/>
    </source>
</evidence>
<gene>
    <name evidence="4" type="ORF">PAC_14430</name>
</gene>
<feature type="region of interest" description="Disordered" evidence="2">
    <location>
        <begin position="163"/>
        <end position="183"/>
    </location>
</feature>
<dbReference type="STRING" id="576137.A0A1L7XHM2"/>
<dbReference type="PANTHER" id="PTHR46910">
    <property type="entry name" value="TRANSCRIPTION FACTOR PDR1"/>
    <property type="match status" value="1"/>
</dbReference>
<keyword evidence="1" id="KW-0539">Nucleus</keyword>
<protein>
    <recommendedName>
        <fullName evidence="3">Xylanolytic transcriptional activator regulatory domain-containing protein</fullName>
    </recommendedName>
</protein>
<feature type="compositionally biased region" description="Polar residues" evidence="2">
    <location>
        <begin position="64"/>
        <end position="77"/>
    </location>
</feature>
<evidence type="ECO:0000256" key="1">
    <source>
        <dbReference type="ARBA" id="ARBA00023242"/>
    </source>
</evidence>
<feature type="region of interest" description="Disordered" evidence="2">
    <location>
        <begin position="38"/>
        <end position="116"/>
    </location>
</feature>
<dbReference type="AlphaFoldDB" id="A0A1L7XHM2"/>
<dbReference type="EMBL" id="FJOG01000027">
    <property type="protein sequence ID" value="CZR64532.1"/>
    <property type="molecule type" value="Genomic_DNA"/>
</dbReference>
<feature type="compositionally biased region" description="Polar residues" evidence="2">
    <location>
        <begin position="640"/>
        <end position="658"/>
    </location>
</feature>
<dbReference type="SMART" id="SM00906">
    <property type="entry name" value="Fungal_trans"/>
    <property type="match status" value="1"/>
</dbReference>
<sequence length="773" mass="87132">MIRGDRLPTRCDLERPCRHCVHAREECTTDMLPIAKKPRLRKDNTSVSPAAPTKWQAAAPSQAPERQSVSTPCTNTSSHDEFEHGEVRWNTSKASVAGSHDIQPSSQAQLKRGSSDLPEFNADSALAITRKVPKHNHHIFPTLADGEQIFKFQESPAFKDRATFAIPGGGNRNTNGTNSSNPPAPLIPVSEIIGIELPTYEICNKLLETYFSTVHWFSLVVYEPKFRARYNAIVGSGLASRSDHGFLLLLLIVLIMGCWYTPKNRTGDLGLNANDMEALRSQMLRVVQRDFMDLMDEDCLEFIQLCALLGSFYLYHGRPRSSFSILGAATKTAQAMELHRDSEARLSFEDSEERKRVWWTIFATITYGRPFGINDKDCNVRMPSEIIENIHFDPLLQATQVCLSTYQYRLNLVYRIASPLLEDIYGMRSSHDTEGSRLPEMVATANQALLEWQNDLPPHLVFDQLNDLTAYSTVEEKMHSLQAMSLQLTYDNLMIVLHRPMLARRGYGRAAVQAMSPQSQFSDDMQETSFKRCLRSALRISNLQRKQNIFALARTTHLVAFLGMNLFTASVVLFICALSDTLSDTAQEAKRGMRRTLQMQKALSNYASLSMQCSTILEDLVQLILKKEMEEMLRDHGTGEENTLSGPENDQQQVQSRHIQGEVPANERELQPQTYSSGLGTTLDEGSQPGGSHFKQSLRTLQQVFQDSSILRYPGGIESDPTTRHDYGEYMPAEAGMNPIGFGSNDMGFNDSNFTRVEDLGQFWLWNVEDFNH</sequence>
<dbReference type="GO" id="GO:0003677">
    <property type="term" value="F:DNA binding"/>
    <property type="evidence" value="ECO:0007669"/>
    <property type="project" value="InterPro"/>
</dbReference>
<dbReference type="OrthoDB" id="3266505at2759"/>
<dbReference type="InterPro" id="IPR050987">
    <property type="entry name" value="AtrR-like"/>
</dbReference>
<reference evidence="4 5" key="1">
    <citation type="submission" date="2016-03" db="EMBL/GenBank/DDBJ databases">
        <authorList>
            <person name="Ploux O."/>
        </authorList>
    </citation>
    <scope>NUCLEOTIDE SEQUENCE [LARGE SCALE GENOMIC DNA]</scope>
    <source>
        <strain evidence="4 5">UAMH 11012</strain>
    </source>
</reference>
<dbReference type="Proteomes" id="UP000184330">
    <property type="component" value="Unassembled WGS sequence"/>
</dbReference>
<accession>A0A1L7XHM2</accession>